<sequence>MAVGQYFHGGKPGLAPGDFIRSAAELGFQFEYGSKKWLSGAKAEYDPRFVYVTPERGTAMGYAARYVDESGLPRPGWVYLVQPDETPVLDPDYGPLAAGLAERCSRATVVEVVARDVCLSEREQNRLAWPHLHWAPGLPQFAEDGTLIPSPQMVESGVVQAYIDLLPKWIGLTEVNGHGQMTVDGGTASPSEVLSRFDHVRLVDHGHIVSIINRRVVPNVLRCSCGDEFGESPILSPPGFRVGFVGARFS</sequence>
<gene>
    <name evidence="1" type="ORF">B5P44_p00186</name>
</gene>
<dbReference type="EMBL" id="MF600313">
    <property type="protein sequence ID" value="AVN58481.1"/>
    <property type="molecule type" value="Genomic_DNA"/>
</dbReference>
<protein>
    <submittedName>
        <fullName evidence="1">Uncharacterized protein</fullName>
    </submittedName>
</protein>
<reference evidence="1" key="1">
    <citation type="journal article" date="2018" name="Front. Microbiol.">
        <title>Beyond the Limits: tRNA Array Units in Mycobacterium Genomes.</title>
        <authorList>
            <person name="Morgado S.M."/>
            <person name="Vicente A.C."/>
        </authorList>
    </citation>
    <scope>NUCLEOTIDE SEQUENCE</scope>
    <source>
        <strain evidence="1">CBMA 213</strain>
        <plasmid evidence="1">pCBMA213_1</plasmid>
    </source>
</reference>
<dbReference type="RefSeq" id="WP_155921927.1">
    <property type="nucleotide sequence ID" value="NZ_MF600313.1"/>
</dbReference>
<keyword evidence="1" id="KW-0614">Plasmid</keyword>
<accession>A0A343VRF7</accession>
<geneLocation type="plasmid" evidence="1">
    <name>pCBMA213_1</name>
</geneLocation>
<proteinExistence type="predicted"/>
<organism evidence="1">
    <name type="scientific">Mycolicibacterium sp. CBMA 213</name>
    <dbReference type="NCBI Taxonomy" id="1968788"/>
    <lineage>
        <taxon>Bacteria</taxon>
        <taxon>Bacillati</taxon>
        <taxon>Actinomycetota</taxon>
        <taxon>Actinomycetes</taxon>
        <taxon>Mycobacteriales</taxon>
        <taxon>Mycobacteriaceae</taxon>
        <taxon>Mycolicibacterium</taxon>
    </lineage>
</organism>
<dbReference type="AlphaFoldDB" id="A0A343VRF7"/>
<evidence type="ECO:0000313" key="1">
    <source>
        <dbReference type="EMBL" id="AVN58481.1"/>
    </source>
</evidence>
<name>A0A343VRF7_9MYCO</name>